<dbReference type="EMBL" id="KI925457">
    <property type="protein sequence ID" value="ETW83028.1"/>
    <property type="molecule type" value="Genomic_DNA"/>
</dbReference>
<protein>
    <recommendedName>
        <fullName evidence="3">Aminoglycoside phosphotransferase domain-containing protein</fullName>
    </recommendedName>
</protein>
<accession>W4KB53</accession>
<name>W4KB53_HETIT</name>
<reference evidence="1 2" key="1">
    <citation type="journal article" date="2012" name="New Phytol.">
        <title>Insight into trade-off between wood decay and parasitism from the genome of a fungal forest pathogen.</title>
        <authorList>
            <person name="Olson A."/>
            <person name="Aerts A."/>
            <person name="Asiegbu F."/>
            <person name="Belbahri L."/>
            <person name="Bouzid O."/>
            <person name="Broberg A."/>
            <person name="Canback B."/>
            <person name="Coutinho P.M."/>
            <person name="Cullen D."/>
            <person name="Dalman K."/>
            <person name="Deflorio G."/>
            <person name="van Diepen L.T."/>
            <person name="Dunand C."/>
            <person name="Duplessis S."/>
            <person name="Durling M."/>
            <person name="Gonthier P."/>
            <person name="Grimwood J."/>
            <person name="Fossdal C.G."/>
            <person name="Hansson D."/>
            <person name="Henrissat B."/>
            <person name="Hietala A."/>
            <person name="Himmelstrand K."/>
            <person name="Hoffmeister D."/>
            <person name="Hogberg N."/>
            <person name="James T.Y."/>
            <person name="Karlsson M."/>
            <person name="Kohler A."/>
            <person name="Kues U."/>
            <person name="Lee Y.H."/>
            <person name="Lin Y.C."/>
            <person name="Lind M."/>
            <person name="Lindquist E."/>
            <person name="Lombard V."/>
            <person name="Lucas S."/>
            <person name="Lunden K."/>
            <person name="Morin E."/>
            <person name="Murat C."/>
            <person name="Park J."/>
            <person name="Raffaello T."/>
            <person name="Rouze P."/>
            <person name="Salamov A."/>
            <person name="Schmutz J."/>
            <person name="Solheim H."/>
            <person name="Stahlberg J."/>
            <person name="Velez H."/>
            <person name="de Vries R.P."/>
            <person name="Wiebenga A."/>
            <person name="Woodward S."/>
            <person name="Yakovlev I."/>
            <person name="Garbelotto M."/>
            <person name="Martin F."/>
            <person name="Grigoriev I.V."/>
            <person name="Stenlid J."/>
        </authorList>
    </citation>
    <scope>NUCLEOTIDE SEQUENCE [LARGE SCALE GENOMIC DNA]</scope>
    <source>
        <strain evidence="1 2">TC 32-1</strain>
    </source>
</reference>
<dbReference type="OrthoDB" id="25129at2759"/>
<evidence type="ECO:0000313" key="1">
    <source>
        <dbReference type="EMBL" id="ETW83028.1"/>
    </source>
</evidence>
<dbReference type="InParanoid" id="W4KB53"/>
<evidence type="ECO:0008006" key="3">
    <source>
        <dbReference type="Google" id="ProtNLM"/>
    </source>
</evidence>
<dbReference type="InterPro" id="IPR011009">
    <property type="entry name" value="Kinase-like_dom_sf"/>
</dbReference>
<evidence type="ECO:0000313" key="2">
    <source>
        <dbReference type="Proteomes" id="UP000030671"/>
    </source>
</evidence>
<sequence length="415" mass="46045">MPHAELADVFSFDFHKYLFDLTHVEWIIHELSGGNANFVVRAVQANPPTLASWTPDTGEDTESNLKEKLLGCASIVLKQAPPYFAKFPAFAFSQTRQTIEARALHLFQKASPLSRALQGNPCIRVPNLLYYDKSQHVLIQSDLGAHPTLDEFLDSPSTTPESASIAGESLGRFLASIHHACDDNSTISTTAHGELFKLFTNEDGEIVMNQVIDNVQAFMKDAGVPDHEDLGHRAREHWRTRKKIAFSQGDIWFGTILVDATSDAPILKICDWEFAGPNDLAADVAQLGAYLHLSTLSPLKAADHKHQRILRAFASALYSAHLPPLHSSSDRRAYQRSLLVMHGWELINAAAWRHRLWCDCPGFGVKCGHIKSMISEGVKLLRACGHADGMVDWGVVKDVNWFNAPERESLRVAPA</sequence>
<dbReference type="SUPFAM" id="SSF56112">
    <property type="entry name" value="Protein kinase-like (PK-like)"/>
    <property type="match status" value="1"/>
</dbReference>
<gene>
    <name evidence="1" type="ORF">HETIRDRAFT_315256</name>
</gene>
<dbReference type="HOGENOM" id="CLU_040823_1_0_1"/>
<dbReference type="KEGG" id="hir:HETIRDRAFT_315256"/>
<dbReference type="GeneID" id="20670203"/>
<dbReference type="Proteomes" id="UP000030671">
    <property type="component" value="Unassembled WGS sequence"/>
</dbReference>
<proteinExistence type="predicted"/>
<dbReference type="Gene3D" id="3.30.200.20">
    <property type="entry name" value="Phosphorylase Kinase, domain 1"/>
    <property type="match status" value="1"/>
</dbReference>
<dbReference type="AlphaFoldDB" id="W4KB53"/>
<dbReference type="eggNOG" id="ENOG502SVSU">
    <property type="taxonomic scope" value="Eukaryota"/>
</dbReference>
<dbReference type="Gene3D" id="3.90.1200.10">
    <property type="match status" value="1"/>
</dbReference>
<keyword evidence="2" id="KW-1185">Reference proteome</keyword>
<organism evidence="1 2">
    <name type="scientific">Heterobasidion irregulare (strain TC 32-1)</name>
    <dbReference type="NCBI Taxonomy" id="747525"/>
    <lineage>
        <taxon>Eukaryota</taxon>
        <taxon>Fungi</taxon>
        <taxon>Dikarya</taxon>
        <taxon>Basidiomycota</taxon>
        <taxon>Agaricomycotina</taxon>
        <taxon>Agaricomycetes</taxon>
        <taxon>Russulales</taxon>
        <taxon>Bondarzewiaceae</taxon>
        <taxon>Heterobasidion</taxon>
        <taxon>Heterobasidion annosum species complex</taxon>
    </lineage>
</organism>
<dbReference type="RefSeq" id="XP_009545317.1">
    <property type="nucleotide sequence ID" value="XM_009547022.1"/>
</dbReference>